<dbReference type="EMBL" id="DXHL01000014">
    <property type="protein sequence ID" value="HIW10387.1"/>
    <property type="molecule type" value="Genomic_DNA"/>
</dbReference>
<evidence type="ECO:0000313" key="1">
    <source>
        <dbReference type="EMBL" id="HIW10387.1"/>
    </source>
</evidence>
<proteinExistence type="predicted"/>
<name>A0A9D1QBY2_9BACT</name>
<sequence>MWRAGFSGFFGSGEFSGGLFGRFVCLLGNGFQWGRKDGFPGADGSTIQETTNATTIPIYGANGTLLTEGSTIGLKLVDISTNGVLNGNTALVYAIKNPLAFVYSSNIGDWYTNNQSYQNNALWGDKGKKSVYDPCPKGWRAPTDGTWSDFSKTSIFPASSSGTNVANGRTYNSMTWYPAEGYRNYTNYALGYVGSRGFYWSVSVIDASAKSLVFYMSELGTSSIRSRAFGYAVRCVQE</sequence>
<organism evidence="1 2">
    <name type="scientific">Candidatus Rikenella faecigallinarum</name>
    <dbReference type="NCBI Taxonomy" id="2838745"/>
    <lineage>
        <taxon>Bacteria</taxon>
        <taxon>Pseudomonadati</taxon>
        <taxon>Bacteroidota</taxon>
        <taxon>Bacteroidia</taxon>
        <taxon>Bacteroidales</taxon>
        <taxon>Rikenellaceae</taxon>
        <taxon>Rikenella</taxon>
    </lineage>
</organism>
<evidence type="ECO:0000313" key="2">
    <source>
        <dbReference type="Proteomes" id="UP000823926"/>
    </source>
</evidence>
<gene>
    <name evidence="1" type="ORF">H9888_02695</name>
</gene>
<accession>A0A9D1QBY2</accession>
<comment type="caution">
    <text evidence="1">The sequence shown here is derived from an EMBL/GenBank/DDBJ whole genome shotgun (WGS) entry which is preliminary data.</text>
</comment>
<dbReference type="Proteomes" id="UP000823926">
    <property type="component" value="Unassembled WGS sequence"/>
</dbReference>
<reference evidence="1" key="2">
    <citation type="submission" date="2021-04" db="EMBL/GenBank/DDBJ databases">
        <authorList>
            <person name="Gilroy R."/>
        </authorList>
    </citation>
    <scope>NUCLEOTIDE SEQUENCE</scope>
    <source>
        <strain evidence="1">ChiBcec15-1070</strain>
    </source>
</reference>
<protein>
    <recommendedName>
        <fullName evidence="3">Fibrobacter succinogenes major paralogous domain-containing protein</fullName>
    </recommendedName>
</protein>
<evidence type="ECO:0008006" key="3">
    <source>
        <dbReference type="Google" id="ProtNLM"/>
    </source>
</evidence>
<reference evidence="1" key="1">
    <citation type="journal article" date="2021" name="PeerJ">
        <title>Extensive microbial diversity within the chicken gut microbiome revealed by metagenomics and culture.</title>
        <authorList>
            <person name="Gilroy R."/>
            <person name="Ravi A."/>
            <person name="Getino M."/>
            <person name="Pursley I."/>
            <person name="Horton D.L."/>
            <person name="Alikhan N.F."/>
            <person name="Baker D."/>
            <person name="Gharbi K."/>
            <person name="Hall N."/>
            <person name="Watson M."/>
            <person name="Adriaenssens E.M."/>
            <person name="Foster-Nyarko E."/>
            <person name="Jarju S."/>
            <person name="Secka A."/>
            <person name="Antonio M."/>
            <person name="Oren A."/>
            <person name="Chaudhuri R.R."/>
            <person name="La Ragione R."/>
            <person name="Hildebrand F."/>
            <person name="Pallen M.J."/>
        </authorList>
    </citation>
    <scope>NUCLEOTIDE SEQUENCE</scope>
    <source>
        <strain evidence="1">ChiBcec15-1070</strain>
    </source>
</reference>
<dbReference type="AlphaFoldDB" id="A0A9D1QBY2"/>